<organism evidence="2">
    <name type="scientific">bioreactor metagenome</name>
    <dbReference type="NCBI Taxonomy" id="1076179"/>
    <lineage>
        <taxon>unclassified sequences</taxon>
        <taxon>metagenomes</taxon>
        <taxon>ecological metagenomes</taxon>
    </lineage>
</organism>
<reference evidence="2" key="1">
    <citation type="submission" date="2019-08" db="EMBL/GenBank/DDBJ databases">
        <authorList>
            <person name="Kucharzyk K."/>
            <person name="Murdoch R.W."/>
            <person name="Higgins S."/>
            <person name="Loffler F."/>
        </authorList>
    </citation>
    <scope>NUCLEOTIDE SEQUENCE</scope>
</reference>
<feature type="transmembrane region" description="Helical" evidence="1">
    <location>
        <begin position="12"/>
        <end position="36"/>
    </location>
</feature>
<evidence type="ECO:0000256" key="1">
    <source>
        <dbReference type="SAM" id="Phobius"/>
    </source>
</evidence>
<proteinExistence type="predicted"/>
<keyword evidence="1" id="KW-1133">Transmembrane helix</keyword>
<keyword evidence="1" id="KW-0812">Transmembrane</keyword>
<sequence>MQEMNYKVDRQATSLLDITFWSNIVVIALLIAINAVNFSRAAAGGETLVKIASPELIAIISAVLAIWMGVSCFTAMRVKARLKNVFIRLSETSVSGVSMPEPMNNKKGTAFEVTYKDITGIRATETHVTTKSTVSSLRIVCGDREYDIPSPEHMQELMEILADRIG</sequence>
<dbReference type="AlphaFoldDB" id="A0A644XV61"/>
<feature type="transmembrane region" description="Helical" evidence="1">
    <location>
        <begin position="56"/>
        <end position="78"/>
    </location>
</feature>
<dbReference type="EMBL" id="VSSQ01003210">
    <property type="protein sequence ID" value="MPM19621.1"/>
    <property type="molecule type" value="Genomic_DNA"/>
</dbReference>
<gene>
    <name evidence="2" type="ORF">SDC9_66047</name>
</gene>
<name>A0A644XV61_9ZZZZ</name>
<accession>A0A644XV61</accession>
<protein>
    <submittedName>
        <fullName evidence="2">Uncharacterized protein</fullName>
    </submittedName>
</protein>
<keyword evidence="1" id="KW-0472">Membrane</keyword>
<comment type="caution">
    <text evidence="2">The sequence shown here is derived from an EMBL/GenBank/DDBJ whole genome shotgun (WGS) entry which is preliminary data.</text>
</comment>
<evidence type="ECO:0000313" key="2">
    <source>
        <dbReference type="EMBL" id="MPM19621.1"/>
    </source>
</evidence>